<gene>
    <name evidence="1" type="ORF">NHP190003_13460</name>
</gene>
<evidence type="ECO:0000313" key="1">
    <source>
        <dbReference type="EMBL" id="BCZ18064.1"/>
    </source>
</evidence>
<protein>
    <submittedName>
        <fullName evidence="1">Uncharacterized protein</fullName>
    </submittedName>
</protein>
<name>A0ABM7SK77_9HELI</name>
<sequence length="61" mass="6935">MRVYRPVFVPVKCNVPKLERPSLSSPSLSANIQVLLIYTEMLEQDLRFCKEGKQPQNKGAS</sequence>
<dbReference type="EMBL" id="AP024814">
    <property type="protein sequence ID" value="BCZ18064.1"/>
    <property type="molecule type" value="Genomic_DNA"/>
</dbReference>
<organism evidence="1 2">
    <name type="scientific">Helicobacter gastrocanis</name>
    <dbReference type="NCBI Taxonomy" id="2849641"/>
    <lineage>
        <taxon>Bacteria</taxon>
        <taxon>Pseudomonadati</taxon>
        <taxon>Campylobacterota</taxon>
        <taxon>Epsilonproteobacteria</taxon>
        <taxon>Campylobacterales</taxon>
        <taxon>Helicobacteraceae</taxon>
        <taxon>Helicobacter</taxon>
    </lineage>
</organism>
<dbReference type="Proteomes" id="UP000826775">
    <property type="component" value="Chromosome"/>
</dbReference>
<proteinExistence type="predicted"/>
<reference evidence="1 2" key="1">
    <citation type="submission" date="2021-07" db="EMBL/GenBank/DDBJ databases">
        <title>Novel Helicobacter sp. Isolated from a dog.</title>
        <authorList>
            <person name="Rimbara E."/>
            <person name="Suzuki M."/>
        </authorList>
    </citation>
    <scope>NUCLEOTIDE SEQUENCE [LARGE SCALE GENOMIC DNA]</scope>
    <source>
        <strain evidence="2">NHP19-003</strain>
    </source>
</reference>
<accession>A0ABM7SK77</accession>
<evidence type="ECO:0000313" key="2">
    <source>
        <dbReference type="Proteomes" id="UP000826775"/>
    </source>
</evidence>
<keyword evidence="2" id="KW-1185">Reference proteome</keyword>